<evidence type="ECO:0000256" key="8">
    <source>
        <dbReference type="ARBA" id="ARBA00022801"/>
    </source>
</evidence>
<feature type="domain" description="CCHC-type" evidence="16">
    <location>
        <begin position="265"/>
        <end position="278"/>
    </location>
</feature>
<evidence type="ECO:0000256" key="9">
    <source>
        <dbReference type="ARBA" id="ARBA00022833"/>
    </source>
</evidence>
<name>A0AAJ7PAT7_9ACAR</name>
<evidence type="ECO:0000256" key="4">
    <source>
        <dbReference type="ARBA" id="ARBA00022664"/>
    </source>
</evidence>
<dbReference type="CTD" id="33964"/>
<dbReference type="GO" id="GO:0006364">
    <property type="term" value="P:rRNA processing"/>
    <property type="evidence" value="ECO:0007669"/>
    <property type="project" value="UniProtKB-KW"/>
</dbReference>
<keyword evidence="9" id="KW-0862">Zinc</keyword>
<keyword evidence="10 13" id="KW-0269">Exonuclease</keyword>
<evidence type="ECO:0000256" key="7">
    <source>
        <dbReference type="ARBA" id="ARBA00022771"/>
    </source>
</evidence>
<dbReference type="FunFam" id="1.25.40.1050:FF:000002">
    <property type="entry name" value="5'-3' exoribonuclease"/>
    <property type="match status" value="1"/>
</dbReference>
<dbReference type="Gene3D" id="3.40.50.12390">
    <property type="match status" value="2"/>
</dbReference>
<dbReference type="KEGG" id="goe:100898011"/>
<dbReference type="GO" id="GO:0000956">
    <property type="term" value="P:nuclear-transcribed mRNA catabolic process"/>
    <property type="evidence" value="ECO:0007669"/>
    <property type="project" value="TreeGrafter"/>
</dbReference>
<dbReference type="PANTHER" id="PTHR12341:SF41">
    <property type="entry name" value="5'-3' EXORIBONUCLEASE 2"/>
    <property type="match status" value="1"/>
</dbReference>
<keyword evidence="11" id="KW-0175">Coiled coil</keyword>
<evidence type="ECO:0000256" key="6">
    <source>
        <dbReference type="ARBA" id="ARBA00022723"/>
    </source>
</evidence>
<reference evidence="18" key="1">
    <citation type="submission" date="2025-08" db="UniProtKB">
        <authorList>
            <consortium name="RefSeq"/>
        </authorList>
    </citation>
    <scope>IDENTIFICATION</scope>
</reference>
<dbReference type="GO" id="GO:0003723">
    <property type="term" value="F:RNA binding"/>
    <property type="evidence" value="ECO:0007669"/>
    <property type="project" value="TreeGrafter"/>
</dbReference>
<comment type="subcellular location">
    <subcellularLocation>
        <location evidence="1">Nucleus</location>
    </subcellularLocation>
</comment>
<evidence type="ECO:0000256" key="14">
    <source>
        <dbReference type="PROSITE-ProRule" id="PRU00047"/>
    </source>
</evidence>
<feature type="compositionally biased region" description="Polar residues" evidence="15">
    <location>
        <begin position="865"/>
        <end position="876"/>
    </location>
</feature>
<dbReference type="PIRSF" id="PIRSF037239">
    <property type="entry name" value="Exonuclease_Xrn2"/>
    <property type="match status" value="1"/>
</dbReference>
<dbReference type="FunFam" id="3.40.50.12390:FF:000003">
    <property type="entry name" value="5'-3' exoribonuclease"/>
    <property type="match status" value="1"/>
</dbReference>
<dbReference type="GO" id="GO:0008270">
    <property type="term" value="F:zinc ion binding"/>
    <property type="evidence" value="ECO:0007669"/>
    <property type="project" value="UniProtKB-KW"/>
</dbReference>
<gene>
    <name evidence="18" type="primary">LOC100898011</name>
</gene>
<dbReference type="CDD" id="cd18673">
    <property type="entry name" value="PIN_XRN1-2-like"/>
    <property type="match status" value="1"/>
</dbReference>
<dbReference type="PANTHER" id="PTHR12341">
    <property type="entry name" value="5'-&gt;3' EXORIBONUCLEASE"/>
    <property type="match status" value="1"/>
</dbReference>
<dbReference type="AlphaFoldDB" id="A0AAJ7PAT7"/>
<dbReference type="InterPro" id="IPR017151">
    <property type="entry name" value="Xrn2/3/4"/>
</dbReference>
<dbReference type="GO" id="GO:0006397">
    <property type="term" value="P:mRNA processing"/>
    <property type="evidence" value="ECO:0007669"/>
    <property type="project" value="UniProtKB-UniRule"/>
</dbReference>
<dbReference type="EC" id="3.1.13.-" evidence="13"/>
<evidence type="ECO:0000256" key="10">
    <source>
        <dbReference type="ARBA" id="ARBA00022839"/>
    </source>
</evidence>
<sequence>MGVPAFFRWLSRKFPNIIVHCVEERGHTVDGNQRVNIDTSKPNPNNVEFDNLYLDMNGIIHPCCHPENKPAPKNEDEMMVAIFEYIDRIFSIIRPRRLLYMAIDGVAPRAKMNQQRSRRFRASKEAAEKAATISRLRRELQSKGFHLPPEKAPEDHFDTNCITPGTPFMDRLAKCLHYYIHDRLNNDPGWQNIEVILSDANVPGEGEHKIMDFIRKQRASPSHDPNTRHCLCGADADLIMLGLATHEPNFTIIREEFKPNQPRPCELCGQIGHEMKDCMGLPKDIASQTKIEKPLGAETEFIFIRLNVLKEYLTKELWIEGLPFKWSIERAIDDWVFLCFFVGNDFLPHLPSLEIREGAIDRLVRIYKETIHVKKDYLTKNGFAQMDHCAMILTKLGQAEDEIFRQRQIDEEKFKRRQKERKAMQRQEHAQPAYHMAGQLGPTDVRSGGMAISGARDEVLSQRRSAMDFSRGLHGGPGIEAMLEPEGGAQGQPAKRKAEDLDEEPEDEVRLWEVGWKERYYESKFEVSPENQSFRHEVAAAYAEGLCWVLHYYYQGCASWKWFFPYHYAPFASDFSEIGTLKISFEKNTKPFNPMEQLMSVFPAASRQHLPEPWGDLMEDPESPIIDFYPIDFRIDLNGKKAAWMGVALLPFVDEKRLLETVATVYDRLTPEEKRRNSRGDSYIFIRKNHPGYPFLRGLYENKSQRKLNDENVQPIDPESFFGMAGNALTTDKMVPEKEKVLSPVKGCQPCPNNMVVVTRWRDPIFEPDFIYPATKLPGAIEPEKVLRPEDLVGDQSRQWRPQVGMARNTQRASLGASGHRMINHHAAIPPPSHGGWQRGCAPQRGNFNQGYQRDSYGQGYDGYNNYSTHSNPQRSYQDRGRYGQQYDRSSYGSSNRNSYNAPPERNSYGSAGGGSYGSSRGRGSYGPPGDRPAPGPRLGYGPPRGGARGAGGGGGNYYRRDCY</sequence>
<dbReference type="GeneID" id="100898011"/>
<dbReference type="PROSITE" id="PS50158">
    <property type="entry name" value="ZF_CCHC"/>
    <property type="match status" value="1"/>
</dbReference>
<dbReference type="GO" id="GO:0004534">
    <property type="term" value="F:5'-3' RNA exonuclease activity"/>
    <property type="evidence" value="ECO:0007669"/>
    <property type="project" value="UniProtKB-UniRule"/>
</dbReference>
<comment type="function">
    <text evidence="13">Possesses 5'-&gt;3' exoribonuclease activity. May promote termination of transcription by RNA polymerase II.</text>
</comment>
<dbReference type="InterPro" id="IPR027073">
    <property type="entry name" value="5_3_exoribonuclease"/>
</dbReference>
<dbReference type="InterPro" id="IPR001878">
    <property type="entry name" value="Znf_CCHC"/>
</dbReference>
<dbReference type="GO" id="GO:0005634">
    <property type="term" value="C:nucleus"/>
    <property type="evidence" value="ECO:0007669"/>
    <property type="project" value="UniProtKB-SubCell"/>
</dbReference>
<dbReference type="InterPro" id="IPR041412">
    <property type="entry name" value="Xrn1_helical"/>
</dbReference>
<evidence type="ECO:0000313" key="18">
    <source>
        <dbReference type="RefSeq" id="XP_018497047.1"/>
    </source>
</evidence>
<evidence type="ECO:0000256" key="1">
    <source>
        <dbReference type="ARBA" id="ARBA00004123"/>
    </source>
</evidence>
<keyword evidence="8 13" id="KW-0378">Hydrolase</keyword>
<dbReference type="Pfam" id="PF17846">
    <property type="entry name" value="XRN_M"/>
    <property type="match status" value="1"/>
</dbReference>
<feature type="region of interest" description="Disordered" evidence="15">
    <location>
        <begin position="476"/>
        <end position="504"/>
    </location>
</feature>
<keyword evidence="17" id="KW-1185">Reference proteome</keyword>
<feature type="region of interest" description="Disordered" evidence="15">
    <location>
        <begin position="415"/>
        <end position="449"/>
    </location>
</feature>
<feature type="region of interest" description="Disordered" evidence="15">
    <location>
        <begin position="824"/>
        <end position="964"/>
    </location>
</feature>
<keyword evidence="7 14" id="KW-0863">Zinc-finger</keyword>
<comment type="similarity">
    <text evidence="2 13">Belongs to the 5'-3' exonuclease family. XRN2/RAT1 subfamily.</text>
</comment>
<evidence type="ECO:0000256" key="3">
    <source>
        <dbReference type="ARBA" id="ARBA00022552"/>
    </source>
</evidence>
<evidence type="ECO:0000256" key="5">
    <source>
        <dbReference type="ARBA" id="ARBA00022722"/>
    </source>
</evidence>
<proteinExistence type="inferred from homology"/>
<dbReference type="Proteomes" id="UP000694867">
    <property type="component" value="Unplaced"/>
</dbReference>
<evidence type="ECO:0000259" key="16">
    <source>
        <dbReference type="PROSITE" id="PS50158"/>
    </source>
</evidence>
<dbReference type="Gene3D" id="1.25.40.1050">
    <property type="match status" value="1"/>
</dbReference>
<accession>A0AAJ7PAT7</accession>
<protein>
    <recommendedName>
        <fullName evidence="13">5'-3' exoribonuclease</fullName>
        <ecNumber evidence="13">3.1.13.-</ecNumber>
    </recommendedName>
</protein>
<dbReference type="RefSeq" id="XP_018497047.1">
    <property type="nucleotide sequence ID" value="XM_018641531.2"/>
</dbReference>
<evidence type="ECO:0000256" key="12">
    <source>
        <dbReference type="ARBA" id="ARBA00023242"/>
    </source>
</evidence>
<evidence type="ECO:0000256" key="15">
    <source>
        <dbReference type="SAM" id="MobiDB-lite"/>
    </source>
</evidence>
<evidence type="ECO:0000256" key="13">
    <source>
        <dbReference type="PIRNR" id="PIRNR037239"/>
    </source>
</evidence>
<keyword evidence="5 13" id="KW-0540">Nuclease</keyword>
<keyword evidence="12" id="KW-0539">Nucleus</keyword>
<evidence type="ECO:0000256" key="11">
    <source>
        <dbReference type="ARBA" id="ARBA00023054"/>
    </source>
</evidence>
<evidence type="ECO:0000313" key="17">
    <source>
        <dbReference type="Proteomes" id="UP000694867"/>
    </source>
</evidence>
<evidence type="ECO:0000256" key="2">
    <source>
        <dbReference type="ARBA" id="ARBA00006994"/>
    </source>
</evidence>
<organism evidence="17 18">
    <name type="scientific">Galendromus occidentalis</name>
    <name type="common">western predatory mite</name>
    <dbReference type="NCBI Taxonomy" id="34638"/>
    <lineage>
        <taxon>Eukaryota</taxon>
        <taxon>Metazoa</taxon>
        <taxon>Ecdysozoa</taxon>
        <taxon>Arthropoda</taxon>
        <taxon>Chelicerata</taxon>
        <taxon>Arachnida</taxon>
        <taxon>Acari</taxon>
        <taxon>Parasitiformes</taxon>
        <taxon>Mesostigmata</taxon>
        <taxon>Gamasina</taxon>
        <taxon>Phytoseioidea</taxon>
        <taxon>Phytoseiidae</taxon>
        <taxon>Typhlodrominae</taxon>
        <taxon>Galendromus</taxon>
    </lineage>
</organism>
<keyword evidence="4 13" id="KW-0507">mRNA processing</keyword>
<keyword evidence="3" id="KW-0698">rRNA processing</keyword>
<feature type="compositionally biased region" description="Low complexity" evidence="15">
    <location>
        <begin position="889"/>
        <end position="901"/>
    </location>
</feature>
<dbReference type="FunFam" id="3.40.50.12390:FF:000001">
    <property type="entry name" value="5'-3' exoribonuclease"/>
    <property type="match status" value="1"/>
</dbReference>
<dbReference type="InterPro" id="IPR004859">
    <property type="entry name" value="Xrn1_N"/>
</dbReference>
<feature type="compositionally biased region" description="Low complexity" evidence="15">
    <location>
        <begin position="918"/>
        <end position="929"/>
    </location>
</feature>
<dbReference type="Pfam" id="PF03159">
    <property type="entry name" value="XRN_N"/>
    <property type="match status" value="1"/>
</dbReference>
<keyword evidence="6" id="KW-0479">Metal-binding</keyword>
<feature type="compositionally biased region" description="Gly residues" evidence="15">
    <location>
        <begin position="943"/>
        <end position="957"/>
    </location>
</feature>